<evidence type="ECO:0000313" key="2">
    <source>
        <dbReference type="EMBL" id="KAF0930174.1"/>
    </source>
</evidence>
<keyword evidence="3" id="KW-1185">Reference proteome</keyword>
<feature type="compositionally biased region" description="Basic residues" evidence="1">
    <location>
        <begin position="29"/>
        <end position="43"/>
    </location>
</feature>
<feature type="compositionally biased region" description="Acidic residues" evidence="1">
    <location>
        <begin position="85"/>
        <end position="94"/>
    </location>
</feature>
<dbReference type="Proteomes" id="UP000479710">
    <property type="component" value="Unassembled WGS sequence"/>
</dbReference>
<evidence type="ECO:0000313" key="3">
    <source>
        <dbReference type="Proteomes" id="UP000479710"/>
    </source>
</evidence>
<accession>A0A6G1EZW2</accession>
<dbReference type="AlphaFoldDB" id="A0A6G1EZW2"/>
<feature type="compositionally biased region" description="Basic and acidic residues" evidence="1">
    <location>
        <begin position="119"/>
        <end position="141"/>
    </location>
</feature>
<evidence type="ECO:0000256" key="1">
    <source>
        <dbReference type="SAM" id="MobiDB-lite"/>
    </source>
</evidence>
<feature type="region of interest" description="Disordered" evidence="1">
    <location>
        <begin position="1"/>
        <end position="148"/>
    </location>
</feature>
<proteinExistence type="predicted"/>
<protein>
    <submittedName>
        <fullName evidence="2">Uncharacterized protein</fullName>
    </submittedName>
</protein>
<feature type="compositionally biased region" description="Basic and acidic residues" evidence="1">
    <location>
        <begin position="97"/>
        <end position="111"/>
    </location>
</feature>
<sequence length="148" mass="16176">MADQRQQATDRGVEDDNNVDDAATDGWGSRRRQRRSTARRRRCGCSTASEGDRLGTAAGRSDDVQGRRDLQRRGGGWGANAEVALDVDDGDDAGAEQGERDMGADGTHPRGNDGNIGKNLEKKCDINPKKQPEDRLGRDPKLTVCHRF</sequence>
<organism evidence="2 3">
    <name type="scientific">Oryza meyeriana var. granulata</name>
    <dbReference type="NCBI Taxonomy" id="110450"/>
    <lineage>
        <taxon>Eukaryota</taxon>
        <taxon>Viridiplantae</taxon>
        <taxon>Streptophyta</taxon>
        <taxon>Embryophyta</taxon>
        <taxon>Tracheophyta</taxon>
        <taxon>Spermatophyta</taxon>
        <taxon>Magnoliopsida</taxon>
        <taxon>Liliopsida</taxon>
        <taxon>Poales</taxon>
        <taxon>Poaceae</taxon>
        <taxon>BOP clade</taxon>
        <taxon>Oryzoideae</taxon>
        <taxon>Oryzeae</taxon>
        <taxon>Oryzinae</taxon>
        <taxon>Oryza</taxon>
        <taxon>Oryza meyeriana</taxon>
    </lineage>
</organism>
<name>A0A6G1EZW2_9ORYZ</name>
<comment type="caution">
    <text evidence="2">The sequence shown here is derived from an EMBL/GenBank/DDBJ whole genome shotgun (WGS) entry which is preliminary data.</text>
</comment>
<gene>
    <name evidence="2" type="ORF">E2562_030834</name>
</gene>
<dbReference type="EMBL" id="SPHZ02000002">
    <property type="protein sequence ID" value="KAF0930174.1"/>
    <property type="molecule type" value="Genomic_DNA"/>
</dbReference>
<reference evidence="2 3" key="1">
    <citation type="submission" date="2019-11" db="EMBL/GenBank/DDBJ databases">
        <title>Whole genome sequence of Oryza granulata.</title>
        <authorList>
            <person name="Li W."/>
        </authorList>
    </citation>
    <scope>NUCLEOTIDE SEQUENCE [LARGE SCALE GENOMIC DNA]</scope>
    <source>
        <strain evidence="3">cv. Menghai</strain>
        <tissue evidence="2">Leaf</tissue>
    </source>
</reference>
<feature type="compositionally biased region" description="Acidic residues" evidence="1">
    <location>
        <begin position="13"/>
        <end position="23"/>
    </location>
</feature>
<feature type="compositionally biased region" description="Basic and acidic residues" evidence="1">
    <location>
        <begin position="60"/>
        <end position="72"/>
    </location>
</feature>